<dbReference type="PROSITE" id="PS51257">
    <property type="entry name" value="PROKAR_LIPOPROTEIN"/>
    <property type="match status" value="1"/>
</dbReference>
<dbReference type="InterPro" id="IPR011990">
    <property type="entry name" value="TPR-like_helical_dom_sf"/>
</dbReference>
<dbReference type="SUPFAM" id="SSF48452">
    <property type="entry name" value="TPR-like"/>
    <property type="match status" value="1"/>
</dbReference>
<accession>A0ABV4HIG7</accession>
<feature type="domain" description="SusD-like N-terminal" evidence="7">
    <location>
        <begin position="23"/>
        <end position="227"/>
    </location>
</feature>
<evidence type="ECO:0000256" key="5">
    <source>
        <dbReference type="ARBA" id="ARBA00023237"/>
    </source>
</evidence>
<evidence type="ECO:0000256" key="2">
    <source>
        <dbReference type="ARBA" id="ARBA00006275"/>
    </source>
</evidence>
<evidence type="ECO:0000256" key="4">
    <source>
        <dbReference type="ARBA" id="ARBA00023136"/>
    </source>
</evidence>
<gene>
    <name evidence="8" type="ORF">ABTW24_21865</name>
</gene>
<dbReference type="InterPro" id="IPR012944">
    <property type="entry name" value="SusD_RagB_dom"/>
</dbReference>
<dbReference type="Gene3D" id="1.25.40.390">
    <property type="match status" value="1"/>
</dbReference>
<dbReference type="EMBL" id="JBEOQB010000007">
    <property type="protein sequence ID" value="MEZ0454253.1"/>
    <property type="molecule type" value="Genomic_DNA"/>
</dbReference>
<evidence type="ECO:0000313" key="8">
    <source>
        <dbReference type="EMBL" id="MEZ0454253.1"/>
    </source>
</evidence>
<evidence type="ECO:0000256" key="3">
    <source>
        <dbReference type="ARBA" id="ARBA00022729"/>
    </source>
</evidence>
<keyword evidence="9" id="KW-1185">Reference proteome</keyword>
<feature type="domain" description="RagB/SusD" evidence="6">
    <location>
        <begin position="301"/>
        <end position="580"/>
    </location>
</feature>
<sequence>MKKLIIFISCVCTAIAAQSCKSFLDQVPDDRQTIEEVFKKKRPSEEYLANIYSFVPDESDQWNRWPWIGNVDEVHVAWAKWTIYQLNVGNWTPATSPFYKWQDYYNGIRSATYFLNHIDGNEEILNVDGQWLIDQYKAEARFLRALYYFLILRQYGPCVLIGETELPPDAVNADLQLPRSSFDECVSYIEREFAEAAKGLPINNAHERDAGRATRGAALAFRARLLLYAASPQYNGNTDQAGFRDLEGKQLIAQSYDKEKWRLAAEAAKEVIDLNTYQLYEDPSHDPVKSYKGIFLTPWNNEVIFARKSNSLWDWDYNCSLRSAGGWNGIAPVQQMVDAYFMKDGLKINESGLYRNTGTTNGVHNMYIDREPRFYASILYQGAKYKGGNIKDSVNVELNYSGRDGKKNGGEDYSHTGYLVLKGVSPETNRLTGVRASRPFILMRLAEIYLNYAEALVEYGGDEAEAVKYLNLIRKRAGIPEYGSSANLPVPTGQSLLQKIRDERRIELAFESHRWFDVRRWKIVPQVMGDQYGLNVDADGNDFFKQTVIANYAWKPAYYWFPLSQYEMDRGLKLVQNPGW</sequence>
<reference evidence="8 9" key="1">
    <citation type="submission" date="2024-06" db="EMBL/GenBank/DDBJ databases">
        <title>Soil Sphingobacterium thalpophilum.</title>
        <authorList>
            <person name="Yang J."/>
            <person name="Li J."/>
        </authorList>
    </citation>
    <scope>NUCLEOTIDE SEQUENCE [LARGE SCALE GENOMIC DNA]</scope>
    <source>
        <strain evidence="8 9">22g91tb</strain>
    </source>
</reference>
<proteinExistence type="inferred from homology"/>
<comment type="subcellular location">
    <subcellularLocation>
        <location evidence="1">Cell outer membrane</location>
    </subcellularLocation>
</comment>
<evidence type="ECO:0000256" key="1">
    <source>
        <dbReference type="ARBA" id="ARBA00004442"/>
    </source>
</evidence>
<protein>
    <submittedName>
        <fullName evidence="8">RagB/SusD family nutrient uptake outer membrane protein</fullName>
    </submittedName>
</protein>
<keyword evidence="4" id="KW-0472">Membrane</keyword>
<organism evidence="8 9">
    <name type="scientific">Sphingobacterium thalpophilum</name>
    <dbReference type="NCBI Taxonomy" id="259"/>
    <lineage>
        <taxon>Bacteria</taxon>
        <taxon>Pseudomonadati</taxon>
        <taxon>Bacteroidota</taxon>
        <taxon>Sphingobacteriia</taxon>
        <taxon>Sphingobacteriales</taxon>
        <taxon>Sphingobacteriaceae</taxon>
        <taxon>Sphingobacterium</taxon>
    </lineage>
</organism>
<dbReference type="Pfam" id="PF14322">
    <property type="entry name" value="SusD-like_3"/>
    <property type="match status" value="1"/>
</dbReference>
<comment type="similarity">
    <text evidence="2">Belongs to the SusD family.</text>
</comment>
<dbReference type="Pfam" id="PF07980">
    <property type="entry name" value="SusD_RagB"/>
    <property type="match status" value="1"/>
</dbReference>
<comment type="caution">
    <text evidence="8">The sequence shown here is derived from an EMBL/GenBank/DDBJ whole genome shotgun (WGS) entry which is preliminary data.</text>
</comment>
<dbReference type="CDD" id="cd08977">
    <property type="entry name" value="SusD"/>
    <property type="match status" value="1"/>
</dbReference>
<dbReference type="RefSeq" id="WP_370482910.1">
    <property type="nucleotide sequence ID" value="NZ_JBARTK010000061.1"/>
</dbReference>
<dbReference type="InterPro" id="IPR033985">
    <property type="entry name" value="SusD-like_N"/>
</dbReference>
<keyword evidence="5" id="KW-0998">Cell outer membrane</keyword>
<evidence type="ECO:0000259" key="7">
    <source>
        <dbReference type="Pfam" id="PF14322"/>
    </source>
</evidence>
<name>A0ABV4HIG7_9SPHI</name>
<dbReference type="Proteomes" id="UP001566204">
    <property type="component" value="Unassembled WGS sequence"/>
</dbReference>
<keyword evidence="3" id="KW-0732">Signal</keyword>
<evidence type="ECO:0000313" key="9">
    <source>
        <dbReference type="Proteomes" id="UP001566204"/>
    </source>
</evidence>
<evidence type="ECO:0000259" key="6">
    <source>
        <dbReference type="Pfam" id="PF07980"/>
    </source>
</evidence>